<feature type="transmembrane region" description="Helical" evidence="2">
    <location>
        <begin position="55"/>
        <end position="79"/>
    </location>
</feature>
<keyword evidence="2" id="KW-1133">Transmembrane helix</keyword>
<dbReference type="PANTHER" id="PTHR33741">
    <property type="entry name" value="TRANSMEMBRANE PROTEIN DDB_G0269096-RELATED"/>
    <property type="match status" value="1"/>
</dbReference>
<name>A0A9Q8PBC6_PASFU</name>
<dbReference type="RefSeq" id="XP_047763658.1">
    <property type="nucleotide sequence ID" value="XM_047905879.1"/>
</dbReference>
<dbReference type="PANTHER" id="PTHR33741:SF5">
    <property type="entry name" value="TRANSMEMBRANE PROTEIN DDB_G0269096-RELATED"/>
    <property type="match status" value="1"/>
</dbReference>
<dbReference type="InterPro" id="IPR007065">
    <property type="entry name" value="HPP"/>
</dbReference>
<dbReference type="AlphaFoldDB" id="A0A9Q8PBC6"/>
<sequence length="329" mass="36248">MALPTDPKPLYQILDFDIDRYLNPWIPHNRLNYLPKPVSRWLGHRSSPAKEPYAVLQWPVTFAATVAGLCLVGGIGNYAPGIVDWQPPVIIASLGASAVLDFNTIKSPLAQPRNSIVGNTLAAICGVAVAKGFEHYSSFYAPYPNNIQWVAGAVGCALASLVMSLTNTIHPPGGATAVLASTQTQVIAMGWRYVPIVLLDSTLMVIVALIFNNILRQYPVYWWTAGETGRKLRQQRRAPKEDKTADENAAEQGKAGSDASSDTDRTLHRELTNPLASVDFVDGIEDIHIRPYKIQMPHHVKLGDDEVLLLEKIQEKLRMHGEIDPRRTS</sequence>
<evidence type="ECO:0000313" key="4">
    <source>
        <dbReference type="EMBL" id="UJO19292.1"/>
    </source>
</evidence>
<proteinExistence type="predicted"/>
<dbReference type="GeneID" id="71986609"/>
<protein>
    <submittedName>
        <fullName evidence="4">Transmembrane protein</fullName>
    </submittedName>
</protein>
<feature type="region of interest" description="Disordered" evidence="1">
    <location>
        <begin position="232"/>
        <end position="266"/>
    </location>
</feature>
<dbReference type="InterPro" id="IPR058581">
    <property type="entry name" value="TM_HPP"/>
</dbReference>
<feature type="transmembrane region" description="Helical" evidence="2">
    <location>
        <begin position="149"/>
        <end position="169"/>
    </location>
</feature>
<dbReference type="OrthoDB" id="2016548at2759"/>
<dbReference type="OMA" id="LCFNASQ"/>
<accession>A0A9Q8PBC6</accession>
<reference evidence="4" key="2">
    <citation type="journal article" date="2022" name="Microb. Genom.">
        <title>A chromosome-scale genome assembly of the tomato pathogen Cladosporium fulvum reveals a compartmentalized genome architecture and the presence of a dispensable chromosome.</title>
        <authorList>
            <person name="Zaccaron A.Z."/>
            <person name="Chen L.H."/>
            <person name="Samaras A."/>
            <person name="Stergiopoulos I."/>
        </authorList>
    </citation>
    <scope>NUCLEOTIDE SEQUENCE</scope>
    <source>
        <strain evidence="4">Race5_Kim</strain>
    </source>
</reference>
<keyword evidence="2 4" id="KW-0812">Transmembrane</keyword>
<keyword evidence="5" id="KW-1185">Reference proteome</keyword>
<gene>
    <name evidence="4" type="ORF">CLAFUR5_06731</name>
</gene>
<dbReference type="Pfam" id="PF04982">
    <property type="entry name" value="TM_HPP"/>
    <property type="match status" value="1"/>
</dbReference>
<dbReference type="KEGG" id="ffu:CLAFUR5_06731"/>
<organism evidence="4 5">
    <name type="scientific">Passalora fulva</name>
    <name type="common">Tomato leaf mold</name>
    <name type="synonym">Cladosporium fulvum</name>
    <dbReference type="NCBI Taxonomy" id="5499"/>
    <lineage>
        <taxon>Eukaryota</taxon>
        <taxon>Fungi</taxon>
        <taxon>Dikarya</taxon>
        <taxon>Ascomycota</taxon>
        <taxon>Pezizomycotina</taxon>
        <taxon>Dothideomycetes</taxon>
        <taxon>Dothideomycetidae</taxon>
        <taxon>Mycosphaerellales</taxon>
        <taxon>Mycosphaerellaceae</taxon>
        <taxon>Fulvia</taxon>
    </lineage>
</organism>
<evidence type="ECO:0000256" key="1">
    <source>
        <dbReference type="SAM" id="MobiDB-lite"/>
    </source>
</evidence>
<reference evidence="4" key="1">
    <citation type="submission" date="2021-12" db="EMBL/GenBank/DDBJ databases">
        <authorList>
            <person name="Zaccaron A."/>
            <person name="Stergiopoulos I."/>
        </authorList>
    </citation>
    <scope>NUCLEOTIDE SEQUENCE</scope>
    <source>
        <strain evidence="4">Race5_Kim</strain>
    </source>
</reference>
<evidence type="ECO:0000259" key="3">
    <source>
        <dbReference type="Pfam" id="PF04982"/>
    </source>
</evidence>
<feature type="transmembrane region" description="Helical" evidence="2">
    <location>
        <begin position="190"/>
        <end position="211"/>
    </location>
</feature>
<evidence type="ECO:0000256" key="2">
    <source>
        <dbReference type="SAM" id="Phobius"/>
    </source>
</evidence>
<feature type="domain" description="HPP transmembrane region" evidence="3">
    <location>
        <begin position="55"/>
        <end position="219"/>
    </location>
</feature>
<dbReference type="Proteomes" id="UP000756132">
    <property type="component" value="Chromosome 6"/>
</dbReference>
<keyword evidence="2" id="KW-0472">Membrane</keyword>
<dbReference type="EMBL" id="CP090168">
    <property type="protein sequence ID" value="UJO19292.1"/>
    <property type="molecule type" value="Genomic_DNA"/>
</dbReference>
<evidence type="ECO:0000313" key="5">
    <source>
        <dbReference type="Proteomes" id="UP000756132"/>
    </source>
</evidence>